<feature type="chain" id="PRO_5042863747" evidence="2">
    <location>
        <begin position="19"/>
        <end position="112"/>
    </location>
</feature>
<protein>
    <submittedName>
        <fullName evidence="3">Uncharacterized protein</fullName>
    </submittedName>
</protein>
<proteinExistence type="predicted"/>
<accession>A0AAN6GLU7</accession>
<keyword evidence="2" id="KW-0732">Signal</keyword>
<dbReference type="Proteomes" id="UP001176517">
    <property type="component" value="Unassembled WGS sequence"/>
</dbReference>
<feature type="region of interest" description="Disordered" evidence="1">
    <location>
        <begin position="93"/>
        <end position="112"/>
    </location>
</feature>
<organism evidence="3 4">
    <name type="scientific">Tilletia horrida</name>
    <dbReference type="NCBI Taxonomy" id="155126"/>
    <lineage>
        <taxon>Eukaryota</taxon>
        <taxon>Fungi</taxon>
        <taxon>Dikarya</taxon>
        <taxon>Basidiomycota</taxon>
        <taxon>Ustilaginomycotina</taxon>
        <taxon>Exobasidiomycetes</taxon>
        <taxon>Tilletiales</taxon>
        <taxon>Tilletiaceae</taxon>
        <taxon>Tilletia</taxon>
    </lineage>
</organism>
<reference evidence="3" key="1">
    <citation type="journal article" date="2023" name="PhytoFront">
        <title>Draft Genome Resources of Seven Strains of Tilletia horrida, Causal Agent of Kernel Smut of Rice.</title>
        <authorList>
            <person name="Khanal S."/>
            <person name="Antony Babu S."/>
            <person name="Zhou X.G."/>
        </authorList>
    </citation>
    <scope>NUCLEOTIDE SEQUENCE</scope>
    <source>
        <strain evidence="3">TX6</strain>
    </source>
</reference>
<comment type="caution">
    <text evidence="3">The sequence shown here is derived from an EMBL/GenBank/DDBJ whole genome shotgun (WGS) entry which is preliminary data.</text>
</comment>
<evidence type="ECO:0000256" key="1">
    <source>
        <dbReference type="SAM" id="MobiDB-lite"/>
    </source>
</evidence>
<name>A0AAN6GLU7_9BASI</name>
<evidence type="ECO:0000313" key="3">
    <source>
        <dbReference type="EMBL" id="KAK0546511.1"/>
    </source>
</evidence>
<dbReference type="EMBL" id="JAPDMZ010000190">
    <property type="protein sequence ID" value="KAK0546511.1"/>
    <property type="molecule type" value="Genomic_DNA"/>
</dbReference>
<feature type="compositionally biased region" description="Basic and acidic residues" evidence="1">
    <location>
        <begin position="94"/>
        <end position="106"/>
    </location>
</feature>
<gene>
    <name evidence="3" type="ORF">OC846_005233</name>
</gene>
<evidence type="ECO:0000256" key="2">
    <source>
        <dbReference type="SAM" id="SignalP"/>
    </source>
</evidence>
<keyword evidence="4" id="KW-1185">Reference proteome</keyword>
<dbReference type="AlphaFoldDB" id="A0AAN6GLU7"/>
<evidence type="ECO:0000313" key="4">
    <source>
        <dbReference type="Proteomes" id="UP001176517"/>
    </source>
</evidence>
<sequence>MRYHLWFIIAYLFSCVQCIDPRILHSADRLELKAGNSPDTKEAPLKPKAVKRILGIRPLHLLGLYAMEVGLSAITYTLGYQAALYHHKSIIQSADRKPDKPEDKPRPRTLAM</sequence>
<feature type="signal peptide" evidence="2">
    <location>
        <begin position="1"/>
        <end position="18"/>
    </location>
</feature>